<dbReference type="InterPro" id="IPR025736">
    <property type="entry name" value="PucR_C-HTH_dom"/>
</dbReference>
<dbReference type="PANTHER" id="PTHR33744">
    <property type="entry name" value="CARBOHYDRATE DIACID REGULATOR"/>
    <property type="match status" value="1"/>
</dbReference>
<protein>
    <recommendedName>
        <fullName evidence="5">Purine catabolism regulatory protein</fullName>
    </recommendedName>
</protein>
<dbReference type="Gene3D" id="1.10.10.2840">
    <property type="entry name" value="PucR C-terminal helix-turn-helix domain"/>
    <property type="match status" value="1"/>
</dbReference>
<evidence type="ECO:0000313" key="4">
    <source>
        <dbReference type="Proteomes" id="UP000058305"/>
    </source>
</evidence>
<dbReference type="OrthoDB" id="8450798at2"/>
<accession>A0A0X8E506</accession>
<feature type="domain" description="Purine catabolism PurC-like" evidence="1">
    <location>
        <begin position="32"/>
        <end position="133"/>
    </location>
</feature>
<evidence type="ECO:0008006" key="5">
    <source>
        <dbReference type="Google" id="ProtNLM"/>
    </source>
</evidence>
<dbReference type="RefSeq" id="WP_067229892.1">
    <property type="nucleotide sequence ID" value="NZ_CP014145.1"/>
</dbReference>
<dbReference type="InterPro" id="IPR012914">
    <property type="entry name" value="PucR_dom"/>
</dbReference>
<evidence type="ECO:0000313" key="3">
    <source>
        <dbReference type="EMBL" id="AMB59652.1"/>
    </source>
</evidence>
<keyword evidence="4" id="KW-1185">Reference proteome</keyword>
<name>A0A0X8E506_9MICO</name>
<feature type="domain" description="PucR C-terminal helix-turn-helix" evidence="2">
    <location>
        <begin position="456"/>
        <end position="512"/>
    </location>
</feature>
<sequence>MTMLPTLRSLTTNRELSLLLLTPEGALPTGILDAPIEWVHSSDLADPTPFLSPGQVLLTTGTQFDEAAGGDSAELTTAYVARLAAAGVSGLGFGTEVVRAGTPDTLVDACLRMGLPLFEVPYRTPFLAVARAAADMTAEERFARRSWTLAAQRAIALAALRPDGLSASLQELSRQLDRWVALFDANGALDRVFPPEAAALASAAEDEATRLLRRGHRASSSLAAVGETVSLQTLGRRDQLRGVLAIGGSTELDQASNEAITAVVALAGLSLEQSHTLDRARNRLRSALLAALRRGDVELAQSVSVEIWGELPEAPVSIALLGAPAEQLHSITEYLEARVAERPGALFFAPDPAVDNQIALVLGEPGLPVLEAVSANFAVHVGVSEPGGYADFTGGLTQAEQALARSRDGAAGVSGFGELAEEGVLAYLSTTDAREIGRATLQPLRAHDESAGTEVLRTLRVWLEQNAQFDKAAAALGVHRHTVRARIALAERLLDRDLSGFRGRAEVWAALVVAGEEPSA</sequence>
<evidence type="ECO:0000259" key="1">
    <source>
        <dbReference type="Pfam" id="PF07905"/>
    </source>
</evidence>
<dbReference type="InterPro" id="IPR042070">
    <property type="entry name" value="PucR_C-HTH_sf"/>
</dbReference>
<dbReference type="Proteomes" id="UP000058305">
    <property type="component" value="Chromosome"/>
</dbReference>
<organism evidence="3 4">
    <name type="scientific">Microterricola viridarii</name>
    <dbReference type="NCBI Taxonomy" id="412690"/>
    <lineage>
        <taxon>Bacteria</taxon>
        <taxon>Bacillati</taxon>
        <taxon>Actinomycetota</taxon>
        <taxon>Actinomycetes</taxon>
        <taxon>Micrococcales</taxon>
        <taxon>Microbacteriaceae</taxon>
        <taxon>Microterricola</taxon>
    </lineage>
</organism>
<dbReference type="AlphaFoldDB" id="A0A0X8E506"/>
<dbReference type="Pfam" id="PF07905">
    <property type="entry name" value="PucR"/>
    <property type="match status" value="1"/>
</dbReference>
<reference evidence="3 4" key="1">
    <citation type="journal article" date="2016" name="J. Biotechnol.">
        <title>First complete genome sequence of a species in the genus Microterricola, an extremophilic cold active enzyme producing bacterial strain ERGS5:02 isolated from Sikkim Himalaya.</title>
        <authorList>
            <person name="Himanshu"/>
            <person name="Swarnkar M.K."/>
            <person name="Singh D."/>
            <person name="Kumar R."/>
        </authorList>
    </citation>
    <scope>NUCLEOTIDE SEQUENCE [LARGE SCALE GENOMIC DNA]</scope>
    <source>
        <strain evidence="3 4">ERGS5:02</strain>
    </source>
</reference>
<evidence type="ECO:0000259" key="2">
    <source>
        <dbReference type="Pfam" id="PF13556"/>
    </source>
</evidence>
<dbReference type="PANTHER" id="PTHR33744:SF1">
    <property type="entry name" value="DNA-BINDING TRANSCRIPTIONAL ACTIVATOR ADER"/>
    <property type="match status" value="1"/>
</dbReference>
<dbReference type="InterPro" id="IPR051448">
    <property type="entry name" value="CdaR-like_regulators"/>
</dbReference>
<reference evidence="4" key="2">
    <citation type="submission" date="2016-01" db="EMBL/GenBank/DDBJ databases">
        <title>First complete genome sequence of a species in the genus Microterricola, an extremophilic cold active enzyme producing strain ERGS5:02 isolated from Sikkim Himalaya.</title>
        <authorList>
            <person name="Kumar R."/>
            <person name="Singh D."/>
            <person name="Swarnkar M.K."/>
        </authorList>
    </citation>
    <scope>NUCLEOTIDE SEQUENCE [LARGE SCALE GENOMIC DNA]</scope>
    <source>
        <strain evidence="4">ERGS5:02</strain>
    </source>
</reference>
<dbReference type="Pfam" id="PF13556">
    <property type="entry name" value="HTH_30"/>
    <property type="match status" value="1"/>
</dbReference>
<gene>
    <name evidence="3" type="ORF">AWU67_13130</name>
</gene>
<dbReference type="EMBL" id="CP014145">
    <property type="protein sequence ID" value="AMB59652.1"/>
    <property type="molecule type" value="Genomic_DNA"/>
</dbReference>
<dbReference type="KEGG" id="mvd:AWU67_13130"/>
<proteinExistence type="predicted"/>